<dbReference type="EMBL" id="LCOA01000003">
    <property type="protein sequence ID" value="KKU70187.1"/>
    <property type="molecule type" value="Genomic_DNA"/>
</dbReference>
<gene>
    <name evidence="2" type="ORF">UX92_C0003G0007</name>
</gene>
<evidence type="ECO:0000256" key="1">
    <source>
        <dbReference type="SAM" id="Phobius"/>
    </source>
</evidence>
<organism evidence="2 3">
    <name type="scientific">Candidatus Amesbacteria bacterium GW2011_GWA1_47_20</name>
    <dbReference type="NCBI Taxonomy" id="1618354"/>
    <lineage>
        <taxon>Bacteria</taxon>
        <taxon>Candidatus Amesiibacteriota</taxon>
    </lineage>
</organism>
<protein>
    <submittedName>
        <fullName evidence="2">Uncharacterized protein</fullName>
    </submittedName>
</protein>
<name>A0A0G1SL72_9BACT</name>
<dbReference type="AlphaFoldDB" id="A0A0G1SL72"/>
<evidence type="ECO:0000313" key="3">
    <source>
        <dbReference type="Proteomes" id="UP000034565"/>
    </source>
</evidence>
<keyword evidence="1" id="KW-0812">Transmembrane</keyword>
<keyword evidence="1" id="KW-0472">Membrane</keyword>
<keyword evidence="1" id="KW-1133">Transmembrane helix</keyword>
<comment type="caution">
    <text evidence="2">The sequence shown here is derived from an EMBL/GenBank/DDBJ whole genome shotgun (WGS) entry which is preliminary data.</text>
</comment>
<accession>A0A0G1SL72</accession>
<feature type="transmembrane region" description="Helical" evidence="1">
    <location>
        <begin position="86"/>
        <end position="106"/>
    </location>
</feature>
<proteinExistence type="predicted"/>
<dbReference type="Proteomes" id="UP000034565">
    <property type="component" value="Unassembled WGS sequence"/>
</dbReference>
<feature type="transmembrane region" description="Helical" evidence="1">
    <location>
        <begin position="38"/>
        <end position="56"/>
    </location>
</feature>
<sequence length="107" mass="12012">MKPLGDPEKSLPILRDGILRLNLLALALFSGLDKDPKFAAIFIGLSLGYPMILQIINKKIDQSADPNFPLSNEYNQWLHNLEYDSIYVANLVLFSAVIAQTLVHFVK</sequence>
<reference evidence="2 3" key="1">
    <citation type="journal article" date="2015" name="Nature">
        <title>rRNA introns, odd ribosomes, and small enigmatic genomes across a large radiation of phyla.</title>
        <authorList>
            <person name="Brown C.T."/>
            <person name="Hug L.A."/>
            <person name="Thomas B.C."/>
            <person name="Sharon I."/>
            <person name="Castelle C.J."/>
            <person name="Singh A."/>
            <person name="Wilkins M.J."/>
            <person name="Williams K.H."/>
            <person name="Banfield J.F."/>
        </authorList>
    </citation>
    <scope>NUCLEOTIDE SEQUENCE [LARGE SCALE GENOMIC DNA]</scope>
</reference>
<evidence type="ECO:0000313" key="2">
    <source>
        <dbReference type="EMBL" id="KKU70187.1"/>
    </source>
</evidence>